<reference evidence="2 3" key="1">
    <citation type="submission" date="2020-04" db="EMBL/GenBank/DDBJ databases">
        <title>Rhodospirillaceae bacterium KN72 isolated from deep sea.</title>
        <authorList>
            <person name="Zhang D.-C."/>
        </authorList>
    </citation>
    <scope>NUCLEOTIDE SEQUENCE [LARGE SCALE GENOMIC DNA]</scope>
    <source>
        <strain evidence="2 3">KN72</strain>
    </source>
</reference>
<comment type="caution">
    <text evidence="2">The sequence shown here is derived from an EMBL/GenBank/DDBJ whole genome shotgun (WGS) entry which is preliminary data.</text>
</comment>
<sequence>MIRTILSIILPFLTPFVAYAVWIWFANRKREMEEHGEKLESWQTWPWTRLVIAGCFLVILSLTYLFFAREPLTQGRWVAPTVIDGVVVPGHFEPVAPGDIPSDAPSQE</sequence>
<name>A0A7Y0E133_9PROT</name>
<keyword evidence="1" id="KW-0472">Membrane</keyword>
<dbReference type="InterPro" id="IPR046093">
    <property type="entry name" value="DUF6111"/>
</dbReference>
<dbReference type="AlphaFoldDB" id="A0A7Y0E133"/>
<evidence type="ECO:0000256" key="1">
    <source>
        <dbReference type="SAM" id="Phobius"/>
    </source>
</evidence>
<dbReference type="Proteomes" id="UP000539372">
    <property type="component" value="Unassembled WGS sequence"/>
</dbReference>
<dbReference type="EMBL" id="JABBNT010000003">
    <property type="protein sequence ID" value="NMM45198.1"/>
    <property type="molecule type" value="Genomic_DNA"/>
</dbReference>
<evidence type="ECO:0000313" key="3">
    <source>
        <dbReference type="Proteomes" id="UP000539372"/>
    </source>
</evidence>
<dbReference type="Pfam" id="PF19606">
    <property type="entry name" value="DUF6111"/>
    <property type="match status" value="1"/>
</dbReference>
<feature type="transmembrane region" description="Helical" evidence="1">
    <location>
        <begin position="45"/>
        <end position="67"/>
    </location>
</feature>
<protein>
    <submittedName>
        <fullName evidence="2">Uncharacterized protein</fullName>
    </submittedName>
</protein>
<accession>A0A7Y0E133</accession>
<proteinExistence type="predicted"/>
<gene>
    <name evidence="2" type="ORF">HH303_11960</name>
</gene>
<keyword evidence="1" id="KW-0812">Transmembrane</keyword>
<evidence type="ECO:0000313" key="2">
    <source>
        <dbReference type="EMBL" id="NMM45198.1"/>
    </source>
</evidence>
<keyword evidence="3" id="KW-1185">Reference proteome</keyword>
<organism evidence="2 3">
    <name type="scientific">Pacificispira spongiicola</name>
    <dbReference type="NCBI Taxonomy" id="2729598"/>
    <lineage>
        <taxon>Bacteria</taxon>
        <taxon>Pseudomonadati</taxon>
        <taxon>Pseudomonadota</taxon>
        <taxon>Alphaproteobacteria</taxon>
        <taxon>Rhodospirillales</taxon>
        <taxon>Rhodospirillaceae</taxon>
        <taxon>Pacificispira</taxon>
    </lineage>
</organism>
<feature type="transmembrane region" description="Helical" evidence="1">
    <location>
        <begin position="5"/>
        <end position="25"/>
    </location>
</feature>
<keyword evidence="1" id="KW-1133">Transmembrane helix</keyword>
<dbReference type="RefSeq" id="WP_169625557.1">
    <property type="nucleotide sequence ID" value="NZ_JABBNT010000003.1"/>
</dbReference>